<comment type="caution">
    <text evidence="1">The sequence shown here is derived from an EMBL/GenBank/DDBJ whole genome shotgun (WGS) entry which is preliminary data.</text>
</comment>
<keyword evidence="2" id="KW-1185">Reference proteome</keyword>
<sequence length="120" mass="13580">MNIQTPAARSTDPIGSHLAADEINEDGSRHVQQALVAGYLEDAYKRGVIKRHRGVTSRELAAMYGEDRYMIARRLPELVTAKRAVQGPKEETRKCDISGRQCREWWPSERVMDLIDKGEA</sequence>
<proteinExistence type="predicted"/>
<reference evidence="1 2" key="1">
    <citation type="submission" date="2018-06" db="EMBL/GenBank/DDBJ databases">
        <title>Marinomonas sp. YLB-05 draft genome sequence.</title>
        <authorList>
            <person name="Yu L."/>
            <person name="Tang X."/>
        </authorList>
    </citation>
    <scope>NUCLEOTIDE SEQUENCE [LARGE SCALE GENOMIC DNA]</scope>
    <source>
        <strain evidence="1 2">YLB-05</strain>
    </source>
</reference>
<organism evidence="1 2">
    <name type="scientific">Marinomonas piezotolerans</name>
    <dbReference type="NCBI Taxonomy" id="2213058"/>
    <lineage>
        <taxon>Bacteria</taxon>
        <taxon>Pseudomonadati</taxon>
        <taxon>Pseudomonadota</taxon>
        <taxon>Gammaproteobacteria</taxon>
        <taxon>Oceanospirillales</taxon>
        <taxon>Oceanospirillaceae</taxon>
        <taxon>Marinomonas</taxon>
    </lineage>
</organism>
<protein>
    <submittedName>
        <fullName evidence="1">Uncharacterized protein</fullName>
    </submittedName>
</protein>
<dbReference type="OrthoDB" id="6049188at2"/>
<evidence type="ECO:0000313" key="1">
    <source>
        <dbReference type="EMBL" id="RDL44759.1"/>
    </source>
</evidence>
<gene>
    <name evidence="1" type="ORF">DN730_08020</name>
</gene>
<accession>A0A370UAF5</accession>
<dbReference type="Proteomes" id="UP000254326">
    <property type="component" value="Unassembled WGS sequence"/>
</dbReference>
<dbReference type="EMBL" id="QKRA01000003">
    <property type="protein sequence ID" value="RDL44759.1"/>
    <property type="molecule type" value="Genomic_DNA"/>
</dbReference>
<evidence type="ECO:0000313" key="2">
    <source>
        <dbReference type="Proteomes" id="UP000254326"/>
    </source>
</evidence>
<dbReference type="AlphaFoldDB" id="A0A370UAF5"/>
<name>A0A370UAF5_9GAMM</name>